<reference evidence="1" key="1">
    <citation type="submission" date="2014-09" db="EMBL/GenBank/DDBJ databases">
        <authorList>
            <person name="Magalhaes I.L.F."/>
            <person name="Oliveira U."/>
            <person name="Santos F.R."/>
            <person name="Vidigal T.H.D.A."/>
            <person name="Brescovit A.D."/>
            <person name="Santos A.J."/>
        </authorList>
    </citation>
    <scope>NUCLEOTIDE SEQUENCE</scope>
    <source>
        <tissue evidence="1">Shoot tissue taken approximately 20 cm above the soil surface</tissue>
    </source>
</reference>
<dbReference type="AlphaFoldDB" id="A0A0A8YCD2"/>
<reference evidence="1" key="2">
    <citation type="journal article" date="2015" name="Data Brief">
        <title>Shoot transcriptome of the giant reed, Arundo donax.</title>
        <authorList>
            <person name="Barrero R.A."/>
            <person name="Guerrero F.D."/>
            <person name="Moolhuijzen P."/>
            <person name="Goolsby J.A."/>
            <person name="Tidwell J."/>
            <person name="Bellgard S.E."/>
            <person name="Bellgard M.I."/>
        </authorList>
    </citation>
    <scope>NUCLEOTIDE SEQUENCE</scope>
    <source>
        <tissue evidence="1">Shoot tissue taken approximately 20 cm above the soil surface</tissue>
    </source>
</reference>
<protein>
    <submittedName>
        <fullName evidence="1">Uncharacterized protein</fullName>
    </submittedName>
</protein>
<accession>A0A0A8YCD2</accession>
<dbReference type="EMBL" id="GBRH01274780">
    <property type="protein sequence ID" value="JAD23115.1"/>
    <property type="molecule type" value="Transcribed_RNA"/>
</dbReference>
<organism evidence="1">
    <name type="scientific">Arundo donax</name>
    <name type="common">Giant reed</name>
    <name type="synonym">Donax arundinaceus</name>
    <dbReference type="NCBI Taxonomy" id="35708"/>
    <lineage>
        <taxon>Eukaryota</taxon>
        <taxon>Viridiplantae</taxon>
        <taxon>Streptophyta</taxon>
        <taxon>Embryophyta</taxon>
        <taxon>Tracheophyta</taxon>
        <taxon>Spermatophyta</taxon>
        <taxon>Magnoliopsida</taxon>
        <taxon>Liliopsida</taxon>
        <taxon>Poales</taxon>
        <taxon>Poaceae</taxon>
        <taxon>PACMAD clade</taxon>
        <taxon>Arundinoideae</taxon>
        <taxon>Arundineae</taxon>
        <taxon>Arundo</taxon>
    </lineage>
</organism>
<sequence>MLRHAIVCYAEIKCMNRCMVLQP</sequence>
<name>A0A0A8YCD2_ARUDO</name>
<proteinExistence type="predicted"/>
<evidence type="ECO:0000313" key="1">
    <source>
        <dbReference type="EMBL" id="JAD23115.1"/>
    </source>
</evidence>